<dbReference type="PANTHER" id="PTHR45775:SF6">
    <property type="entry name" value="RAD, GEM_KIR FAMILY MEMBER 2, ISOFORM C"/>
    <property type="match status" value="1"/>
</dbReference>
<keyword evidence="3" id="KW-0732">Signal</keyword>
<dbReference type="PROSITE" id="PS51419">
    <property type="entry name" value="RAB"/>
    <property type="match status" value="1"/>
</dbReference>
<dbReference type="AlphaFoldDB" id="A0A6H5GFN5"/>
<dbReference type="OrthoDB" id="5239715at2759"/>
<dbReference type="PROSITE" id="PS51421">
    <property type="entry name" value="RAS"/>
    <property type="match status" value="1"/>
</dbReference>
<keyword evidence="5" id="KW-1185">Reference proteome</keyword>
<protein>
    <recommendedName>
        <fullName evidence="6">GTP-binding protein REM 1</fullName>
    </recommendedName>
</protein>
<feature type="chain" id="PRO_5026010852" description="GTP-binding protein REM 1" evidence="3">
    <location>
        <begin position="25"/>
        <end position="339"/>
    </location>
</feature>
<evidence type="ECO:0000313" key="4">
    <source>
        <dbReference type="EMBL" id="CAB0002334.1"/>
    </source>
</evidence>
<dbReference type="InterPro" id="IPR027417">
    <property type="entry name" value="P-loop_NTPase"/>
</dbReference>
<dbReference type="GO" id="GO:0005886">
    <property type="term" value="C:plasma membrane"/>
    <property type="evidence" value="ECO:0007669"/>
    <property type="project" value="TreeGrafter"/>
</dbReference>
<dbReference type="SMART" id="SM00174">
    <property type="entry name" value="RHO"/>
    <property type="match status" value="1"/>
</dbReference>
<dbReference type="SMART" id="SM00173">
    <property type="entry name" value="RAS"/>
    <property type="match status" value="1"/>
</dbReference>
<evidence type="ECO:0000256" key="1">
    <source>
        <dbReference type="ARBA" id="ARBA00008846"/>
    </source>
</evidence>
<evidence type="ECO:0000256" key="3">
    <source>
        <dbReference type="SAM" id="SignalP"/>
    </source>
</evidence>
<dbReference type="SMART" id="SM00175">
    <property type="entry name" value="RAB"/>
    <property type="match status" value="1"/>
</dbReference>
<dbReference type="InterPro" id="IPR005225">
    <property type="entry name" value="Small_GTP-bd"/>
</dbReference>
<dbReference type="EMBL" id="CADCXU010011990">
    <property type="protein sequence ID" value="CAB0002334.1"/>
    <property type="molecule type" value="Genomic_DNA"/>
</dbReference>
<name>A0A6H5GFN5_9HEMI</name>
<dbReference type="Proteomes" id="UP000479000">
    <property type="component" value="Unassembled WGS sequence"/>
</dbReference>
<comment type="similarity">
    <text evidence="1">Belongs to the small GTPase superfamily. RGK family.</text>
</comment>
<dbReference type="PRINTS" id="PR00449">
    <property type="entry name" value="RASTRNSFRMNG"/>
</dbReference>
<dbReference type="InterPro" id="IPR051641">
    <property type="entry name" value="RGK_GTP-binding_reg"/>
</dbReference>
<dbReference type="GO" id="GO:0005525">
    <property type="term" value="F:GTP binding"/>
    <property type="evidence" value="ECO:0007669"/>
    <property type="project" value="InterPro"/>
</dbReference>
<dbReference type="SUPFAM" id="SSF52540">
    <property type="entry name" value="P-loop containing nucleoside triphosphate hydrolases"/>
    <property type="match status" value="1"/>
</dbReference>
<proteinExistence type="inferred from homology"/>
<evidence type="ECO:0000256" key="2">
    <source>
        <dbReference type="ARBA" id="ARBA00022553"/>
    </source>
</evidence>
<sequence length="339" mass="38126">MVPLHRRTSAALLRLLFFPEVADHHRPRVCSLPEKGYNPRLSDDLYRLRNFVITDKGVINYGDSIRDRRSRSNTSINSTNSKISPLSPWQGSCCSQTTDVSTETFDIARYRVVLLGDSGVGKTALVSQFMTSEYMNTYDASLDDEFGEKTVCILLDGEESEVVFIDHPASEMSVENCLSTYEPHACAVVYSVVDKATFKVAEDILNYLWRESYTKEKTVILVGNKMDLARARAITTNEGKALAASRDCKFIETSSGIQHNVDELLVVCINLSFLLGPELASKKRILKQIRLREARELKRTRRKLHSSKTSLSLNTAKEILSRMCLSDGKSKSCENLHVL</sequence>
<organism evidence="4 5">
    <name type="scientific">Nesidiocoris tenuis</name>
    <dbReference type="NCBI Taxonomy" id="355587"/>
    <lineage>
        <taxon>Eukaryota</taxon>
        <taxon>Metazoa</taxon>
        <taxon>Ecdysozoa</taxon>
        <taxon>Arthropoda</taxon>
        <taxon>Hexapoda</taxon>
        <taxon>Insecta</taxon>
        <taxon>Pterygota</taxon>
        <taxon>Neoptera</taxon>
        <taxon>Paraneoptera</taxon>
        <taxon>Hemiptera</taxon>
        <taxon>Heteroptera</taxon>
        <taxon>Panheteroptera</taxon>
        <taxon>Cimicomorpha</taxon>
        <taxon>Miridae</taxon>
        <taxon>Dicyphina</taxon>
        <taxon>Nesidiocoris</taxon>
    </lineage>
</organism>
<accession>A0A6H5GFN5</accession>
<evidence type="ECO:0000313" key="5">
    <source>
        <dbReference type="Proteomes" id="UP000479000"/>
    </source>
</evidence>
<dbReference type="PANTHER" id="PTHR45775">
    <property type="entry name" value="RAD, GEM/KIR FAMILY MEMBER 2, ISOFORM C"/>
    <property type="match status" value="1"/>
</dbReference>
<dbReference type="FunFam" id="3.40.50.300:FF:000664">
    <property type="entry name" value="Uncharacterized protein, isoform B"/>
    <property type="match status" value="1"/>
</dbReference>
<dbReference type="Pfam" id="PF00071">
    <property type="entry name" value="Ras"/>
    <property type="match status" value="1"/>
</dbReference>
<evidence type="ECO:0008006" key="6">
    <source>
        <dbReference type="Google" id="ProtNLM"/>
    </source>
</evidence>
<dbReference type="InterPro" id="IPR001806">
    <property type="entry name" value="Small_GTPase"/>
</dbReference>
<dbReference type="GO" id="GO:0005246">
    <property type="term" value="F:calcium channel regulator activity"/>
    <property type="evidence" value="ECO:0007669"/>
    <property type="project" value="TreeGrafter"/>
</dbReference>
<dbReference type="NCBIfam" id="TIGR00231">
    <property type="entry name" value="small_GTP"/>
    <property type="match status" value="1"/>
</dbReference>
<dbReference type="GO" id="GO:0003924">
    <property type="term" value="F:GTPase activity"/>
    <property type="evidence" value="ECO:0007669"/>
    <property type="project" value="InterPro"/>
</dbReference>
<feature type="signal peptide" evidence="3">
    <location>
        <begin position="1"/>
        <end position="24"/>
    </location>
</feature>
<keyword evidence="2" id="KW-0597">Phosphoprotein</keyword>
<dbReference type="Gene3D" id="3.40.50.300">
    <property type="entry name" value="P-loop containing nucleotide triphosphate hydrolases"/>
    <property type="match status" value="1"/>
</dbReference>
<gene>
    <name evidence="4" type="ORF">NTEN_LOCUS8121</name>
</gene>
<reference evidence="4 5" key="1">
    <citation type="submission" date="2020-02" db="EMBL/GenBank/DDBJ databases">
        <authorList>
            <person name="Ferguson B K."/>
        </authorList>
    </citation>
    <scope>NUCLEOTIDE SEQUENCE [LARGE SCALE GENOMIC DNA]</scope>
</reference>